<evidence type="ECO:0000256" key="1">
    <source>
        <dbReference type="ARBA" id="ARBA00004651"/>
    </source>
</evidence>
<feature type="transmembrane region" description="Helical" evidence="6">
    <location>
        <begin position="21"/>
        <end position="43"/>
    </location>
</feature>
<evidence type="ECO:0000256" key="6">
    <source>
        <dbReference type="SAM" id="Phobius"/>
    </source>
</evidence>
<dbReference type="GO" id="GO:0022857">
    <property type="term" value="F:transmembrane transporter activity"/>
    <property type="evidence" value="ECO:0007669"/>
    <property type="project" value="InterPro"/>
</dbReference>
<dbReference type="CDD" id="cd06579">
    <property type="entry name" value="TM_PBP1_transp_AraH_like"/>
    <property type="match status" value="1"/>
</dbReference>
<dbReference type="GO" id="GO:0005886">
    <property type="term" value="C:plasma membrane"/>
    <property type="evidence" value="ECO:0007669"/>
    <property type="project" value="UniProtKB-SubCell"/>
</dbReference>
<feature type="transmembrane region" description="Helical" evidence="6">
    <location>
        <begin position="308"/>
        <end position="327"/>
    </location>
</feature>
<feature type="transmembrane region" description="Helical" evidence="6">
    <location>
        <begin position="85"/>
        <end position="102"/>
    </location>
</feature>
<protein>
    <recommendedName>
        <fullName evidence="8">ABC transporter permease</fullName>
    </recommendedName>
</protein>
<feature type="transmembrane region" description="Helical" evidence="6">
    <location>
        <begin position="173"/>
        <end position="198"/>
    </location>
</feature>
<feature type="transmembrane region" description="Helical" evidence="6">
    <location>
        <begin position="219"/>
        <end position="242"/>
    </location>
</feature>
<evidence type="ECO:0008006" key="8">
    <source>
        <dbReference type="Google" id="ProtNLM"/>
    </source>
</evidence>
<evidence type="ECO:0000256" key="2">
    <source>
        <dbReference type="ARBA" id="ARBA00022475"/>
    </source>
</evidence>
<keyword evidence="3 6" id="KW-0812">Transmembrane</keyword>
<reference evidence="7" key="1">
    <citation type="submission" date="2018-05" db="EMBL/GenBank/DDBJ databases">
        <authorList>
            <person name="Lanie J.A."/>
            <person name="Ng W.-L."/>
            <person name="Kazmierczak K.M."/>
            <person name="Andrzejewski T.M."/>
            <person name="Davidsen T.M."/>
            <person name="Wayne K.J."/>
            <person name="Tettelin H."/>
            <person name="Glass J.I."/>
            <person name="Rusch D."/>
            <person name="Podicherti R."/>
            <person name="Tsui H.-C.T."/>
            <person name="Winkler M.E."/>
        </authorList>
    </citation>
    <scope>NUCLEOTIDE SEQUENCE</scope>
</reference>
<gene>
    <name evidence="7" type="ORF">METZ01_LOCUS296274</name>
</gene>
<dbReference type="PANTHER" id="PTHR32196">
    <property type="entry name" value="ABC TRANSPORTER PERMEASE PROTEIN YPHD-RELATED-RELATED"/>
    <property type="match status" value="1"/>
</dbReference>
<comment type="subcellular location">
    <subcellularLocation>
        <location evidence="1">Cell membrane</location>
        <topology evidence="1">Multi-pass membrane protein</topology>
    </subcellularLocation>
</comment>
<feature type="non-terminal residue" evidence="7">
    <location>
        <position position="333"/>
    </location>
</feature>
<evidence type="ECO:0000256" key="3">
    <source>
        <dbReference type="ARBA" id="ARBA00022692"/>
    </source>
</evidence>
<keyword evidence="4 6" id="KW-1133">Transmembrane helix</keyword>
<evidence type="ECO:0000256" key="5">
    <source>
        <dbReference type="ARBA" id="ARBA00023136"/>
    </source>
</evidence>
<feature type="transmembrane region" description="Helical" evidence="6">
    <location>
        <begin position="135"/>
        <end position="153"/>
    </location>
</feature>
<dbReference type="Pfam" id="PF02653">
    <property type="entry name" value="BPD_transp_2"/>
    <property type="match status" value="1"/>
</dbReference>
<proteinExistence type="predicted"/>
<organism evidence="7">
    <name type="scientific">marine metagenome</name>
    <dbReference type="NCBI Taxonomy" id="408172"/>
    <lineage>
        <taxon>unclassified sequences</taxon>
        <taxon>metagenomes</taxon>
        <taxon>ecological metagenomes</taxon>
    </lineage>
</organism>
<evidence type="ECO:0000256" key="4">
    <source>
        <dbReference type="ARBA" id="ARBA00022989"/>
    </source>
</evidence>
<feature type="transmembrane region" description="Helical" evidence="6">
    <location>
        <begin position="277"/>
        <end position="296"/>
    </location>
</feature>
<sequence>MALVDKIKHGFRTSGDTGAHKYLMVPIFMFFALLIFALIRSPIIISPSGIGSIIILTAPLILATYALTIIVMAGRGGVDLSIGPFMGFINVSLISLYAHGYLQHPVSFFIYAIGIGVLYQVFFGIIVVFVRVQPIIIALAGYLAFTGINLVILSRPGGVAPDWIEPWGAGITIFNEILLLLILATIFFYLITHTAFWGHLKLMGADERAAFTSGVKINWVRIVAHGIAGIFAGLSAISFTALIGSGDPIQGTKYTLLGVTALVLGGASLVGGRGGAFGAILGALILYLINYTLVTFQFERLQSFVSDLSYGGVLVIALLISLTLPFVQRITKN</sequence>
<feature type="transmembrane region" description="Helical" evidence="6">
    <location>
        <begin position="254"/>
        <end position="270"/>
    </location>
</feature>
<name>A0A382M3X1_9ZZZZ</name>
<feature type="transmembrane region" description="Helical" evidence="6">
    <location>
        <begin position="49"/>
        <end position="73"/>
    </location>
</feature>
<dbReference type="InterPro" id="IPR001851">
    <property type="entry name" value="ABC_transp_permease"/>
</dbReference>
<keyword evidence="2" id="KW-1003">Cell membrane</keyword>
<evidence type="ECO:0000313" key="7">
    <source>
        <dbReference type="EMBL" id="SVC43420.1"/>
    </source>
</evidence>
<dbReference type="PANTHER" id="PTHR32196:SF72">
    <property type="entry name" value="RIBOSE IMPORT PERMEASE PROTEIN RBSC"/>
    <property type="match status" value="1"/>
</dbReference>
<dbReference type="AlphaFoldDB" id="A0A382M3X1"/>
<accession>A0A382M3X1</accession>
<keyword evidence="5 6" id="KW-0472">Membrane</keyword>
<dbReference type="EMBL" id="UINC01091000">
    <property type="protein sequence ID" value="SVC43420.1"/>
    <property type="molecule type" value="Genomic_DNA"/>
</dbReference>
<feature type="transmembrane region" description="Helical" evidence="6">
    <location>
        <begin position="108"/>
        <end position="130"/>
    </location>
</feature>